<gene>
    <name evidence="1" type="ORF">F0415_02510</name>
</gene>
<evidence type="ECO:0000313" key="2">
    <source>
        <dbReference type="Proteomes" id="UP000322165"/>
    </source>
</evidence>
<reference evidence="1 2" key="2">
    <citation type="submission" date="2019-09" db="EMBL/GenBank/DDBJ databases">
        <authorList>
            <person name="Mazur A."/>
        </authorList>
    </citation>
    <scope>NUCLEOTIDE SEQUENCE [LARGE SCALE GENOMIC DNA]</scope>
    <source>
        <strain evidence="1 2">3729k</strain>
    </source>
</reference>
<accession>A0A5B2ZEA4</accession>
<name>A0A5B2ZEA4_9GAMM</name>
<comment type="caution">
    <text evidence="1">The sequence shown here is derived from an EMBL/GenBank/DDBJ whole genome shotgun (WGS) entry which is preliminary data.</text>
</comment>
<dbReference type="AlphaFoldDB" id="A0A5B2ZEA4"/>
<proteinExistence type="predicted"/>
<evidence type="ECO:0000313" key="1">
    <source>
        <dbReference type="EMBL" id="KAA2285530.1"/>
    </source>
</evidence>
<keyword evidence="2" id="KW-1185">Reference proteome</keyword>
<reference evidence="1 2" key="1">
    <citation type="submission" date="2019-09" db="EMBL/GenBank/DDBJ databases">
        <title>Arenimonas chukotkensis sp. nov., a bacterium isolated from Chukotka hot spring, Arctic region, Russia.</title>
        <authorList>
            <person name="Zayulina K.S."/>
            <person name="Prokofeva M.I."/>
            <person name="Elcheninov A.G."/>
            <person name="Novikov A."/>
            <person name="Kochetkova T.V."/>
            <person name="Kublanov I.V."/>
        </authorList>
    </citation>
    <scope>NUCLEOTIDE SEQUENCE [LARGE SCALE GENOMIC DNA]</scope>
    <source>
        <strain evidence="1 2">3729k</strain>
    </source>
</reference>
<dbReference type="RefSeq" id="WP_149859632.1">
    <property type="nucleotide sequence ID" value="NZ_VUOD01000002.1"/>
</dbReference>
<sequence>MSAVERCDAAYKQRVLEECYRALEAAGFTRYRKENVDWPLRNDFHCWVGLNHALKQEYVEVNPFVGVHAVPIMKLCTALEGRKYNRSIATYAVHMGELAPNEKMFRFTRQTNLEAEAARLAHLYVSIGLPYGESIASYQHLLPLLQERVPVLGGYPERVAACLYLMGRKDEARAFVEDFLKDHRGYFECFAMPFLKLLTH</sequence>
<protein>
    <submittedName>
        <fullName evidence="1">Uncharacterized protein</fullName>
    </submittedName>
</protein>
<dbReference type="Proteomes" id="UP000322165">
    <property type="component" value="Unassembled WGS sequence"/>
</dbReference>
<organism evidence="1 2">
    <name type="scientific">Arenimonas fontis</name>
    <dbReference type="NCBI Taxonomy" id="2608255"/>
    <lineage>
        <taxon>Bacteria</taxon>
        <taxon>Pseudomonadati</taxon>
        <taxon>Pseudomonadota</taxon>
        <taxon>Gammaproteobacteria</taxon>
        <taxon>Lysobacterales</taxon>
        <taxon>Lysobacteraceae</taxon>
        <taxon>Arenimonas</taxon>
    </lineage>
</organism>
<dbReference type="EMBL" id="VUOD01000002">
    <property type="protein sequence ID" value="KAA2285530.1"/>
    <property type="molecule type" value="Genomic_DNA"/>
</dbReference>